<dbReference type="PANTHER" id="PTHR11638">
    <property type="entry name" value="ATP-DEPENDENT CLP PROTEASE"/>
    <property type="match status" value="1"/>
</dbReference>
<dbReference type="EMBL" id="FBTB01000016">
    <property type="protein sequence ID" value="CUW12912.1"/>
    <property type="molecule type" value="Genomic_DNA"/>
</dbReference>
<dbReference type="AlphaFoldDB" id="A0AAN2QX24"/>
<evidence type="ECO:0000256" key="1">
    <source>
        <dbReference type="ARBA" id="ARBA00022741"/>
    </source>
</evidence>
<dbReference type="PRINTS" id="PR00300">
    <property type="entry name" value="CLPPROTEASEA"/>
</dbReference>
<protein>
    <submittedName>
        <fullName evidence="6">ClpB protein</fullName>
    </submittedName>
</protein>
<reference evidence="7 8" key="1">
    <citation type="submission" date="2015-12" db="EMBL/GenBank/DDBJ databases">
        <authorList>
            <person name="Andreevskaya M."/>
        </authorList>
    </citation>
    <scope>NUCLEOTIDE SEQUENCE [LARGE SCALE GENOMIC DNA]</scope>
    <source>
        <strain evidence="5 8">KSL4-2</strain>
        <strain evidence="6 7">PL111</strain>
    </source>
</reference>
<dbReference type="InterPro" id="IPR001270">
    <property type="entry name" value="ClpA/B"/>
</dbReference>
<dbReference type="InterPro" id="IPR027417">
    <property type="entry name" value="P-loop_NTPase"/>
</dbReference>
<comment type="function">
    <text evidence="3">Part of a stress-induced multi-chaperone system, it is involved in the recovery of the cell from heat-induced damage, in cooperation with DnaK, DnaJ and GrpE. Acts before DnaK, in the processing of protein aggregates. Protein binding stimulates the ATPase activity; ATP hydrolysis unfolds the denatured protein aggregates, which probably helps expose new hydrophobic binding sites on the surface of ClpB-bound aggregates, contributing to the solubilization and refolding of denatured protein aggregates by DnaK.</text>
</comment>
<evidence type="ECO:0000313" key="5">
    <source>
        <dbReference type="EMBL" id="CUW12912.1"/>
    </source>
</evidence>
<dbReference type="Proteomes" id="UP000198868">
    <property type="component" value="Unassembled WGS sequence"/>
</dbReference>
<name>A0AAN2QX24_9LACO</name>
<evidence type="ECO:0000313" key="6">
    <source>
        <dbReference type="EMBL" id="CUW19110.1"/>
    </source>
</evidence>
<dbReference type="GO" id="GO:0016887">
    <property type="term" value="F:ATP hydrolysis activity"/>
    <property type="evidence" value="ECO:0007669"/>
    <property type="project" value="InterPro"/>
</dbReference>
<gene>
    <name evidence="5" type="ORF">KSL4_1789</name>
    <name evidence="6" type="ORF">PL111_1015</name>
</gene>
<dbReference type="InterPro" id="IPR003959">
    <property type="entry name" value="ATPase_AAA_core"/>
</dbReference>
<evidence type="ECO:0000256" key="3">
    <source>
        <dbReference type="ARBA" id="ARBA00025613"/>
    </source>
</evidence>
<dbReference type="Pfam" id="PF07724">
    <property type="entry name" value="AAA_2"/>
    <property type="match status" value="1"/>
</dbReference>
<dbReference type="GO" id="GO:0005737">
    <property type="term" value="C:cytoplasm"/>
    <property type="evidence" value="ECO:0007669"/>
    <property type="project" value="TreeGrafter"/>
</dbReference>
<dbReference type="GO" id="GO:0005524">
    <property type="term" value="F:ATP binding"/>
    <property type="evidence" value="ECO:0007669"/>
    <property type="project" value="UniProtKB-KW"/>
</dbReference>
<sequence length="376" mass="43171">MNIDVFFEVESKFKKRIDKAGPTFTFLDFLKENNLLNSFENKKDTSEFQPKIEYSNAKCVFDLADATFLNSLVFENMKLFIDMLTKRGTVQMIINNPTKLLFSVLKSSSNVNLKINHTKSFPQLNTKKIDTLNTSLDKNIVGQLSAKKTIQRKLVTQLIRKESKPLVLMFYGDPGIGKTEIAKQIALTLYGKDKIVREQMSMSAGNSSLEYFKATTHSENSFSKKLLNRQSNVILLDEFALAPTYIQSSFLQLFDEGYFVDQNFEVDLRDSIIICTSNFTSKQELTRSLGPALISRFDALIRFNNFSNAEKEIIAKKMLASSLNQTKIKSKYLQNIDAGEIEKEIMNHVKYYSNFRQIRAYIEDIIADYLVRNQLL</sequence>
<dbReference type="EMBL" id="FBTU01000026">
    <property type="protein sequence ID" value="CUW19110.1"/>
    <property type="molecule type" value="Genomic_DNA"/>
</dbReference>
<keyword evidence="2" id="KW-0067">ATP-binding</keyword>
<keyword evidence="8" id="KW-1185">Reference proteome</keyword>
<feature type="domain" description="AAA+ ATPase" evidence="4">
    <location>
        <begin position="164"/>
        <end position="307"/>
    </location>
</feature>
<comment type="caution">
    <text evidence="6">The sequence shown here is derived from an EMBL/GenBank/DDBJ whole genome shotgun (WGS) entry which is preliminary data.</text>
</comment>
<organism evidence="6 7">
    <name type="scientific">Leuconostoc inhae</name>
    <dbReference type="NCBI Taxonomy" id="178001"/>
    <lineage>
        <taxon>Bacteria</taxon>
        <taxon>Bacillati</taxon>
        <taxon>Bacillota</taxon>
        <taxon>Bacilli</taxon>
        <taxon>Lactobacillales</taxon>
        <taxon>Lactobacillaceae</taxon>
        <taxon>Leuconostoc</taxon>
    </lineage>
</organism>
<dbReference type="SUPFAM" id="SSF52540">
    <property type="entry name" value="P-loop containing nucleoside triphosphate hydrolases"/>
    <property type="match status" value="1"/>
</dbReference>
<dbReference type="GO" id="GO:0034605">
    <property type="term" value="P:cellular response to heat"/>
    <property type="evidence" value="ECO:0007669"/>
    <property type="project" value="TreeGrafter"/>
</dbReference>
<keyword evidence="1" id="KW-0547">Nucleotide-binding</keyword>
<dbReference type="Proteomes" id="UP000199047">
    <property type="component" value="Unassembled WGS sequence"/>
</dbReference>
<evidence type="ECO:0000256" key="2">
    <source>
        <dbReference type="ARBA" id="ARBA00022840"/>
    </source>
</evidence>
<evidence type="ECO:0000313" key="8">
    <source>
        <dbReference type="Proteomes" id="UP000199047"/>
    </source>
</evidence>
<dbReference type="Gene3D" id="3.40.50.300">
    <property type="entry name" value="P-loop containing nucleotide triphosphate hydrolases"/>
    <property type="match status" value="1"/>
</dbReference>
<accession>A0AAN2QX24</accession>
<proteinExistence type="predicted"/>
<dbReference type="InterPro" id="IPR003593">
    <property type="entry name" value="AAA+_ATPase"/>
</dbReference>
<dbReference type="SMART" id="SM00382">
    <property type="entry name" value="AAA"/>
    <property type="match status" value="1"/>
</dbReference>
<evidence type="ECO:0000313" key="7">
    <source>
        <dbReference type="Proteomes" id="UP000198868"/>
    </source>
</evidence>
<dbReference type="InterPro" id="IPR050130">
    <property type="entry name" value="ClpA_ClpB"/>
</dbReference>
<evidence type="ECO:0000259" key="4">
    <source>
        <dbReference type="SMART" id="SM00382"/>
    </source>
</evidence>
<dbReference type="PANTHER" id="PTHR11638:SF18">
    <property type="entry name" value="HEAT SHOCK PROTEIN 104"/>
    <property type="match status" value="1"/>
</dbReference>